<feature type="domain" description="Myb-like" evidence="1">
    <location>
        <begin position="52"/>
        <end position="102"/>
    </location>
</feature>
<feature type="domain" description="HTH myb-type" evidence="2">
    <location>
        <begin position="1"/>
        <end position="51"/>
    </location>
</feature>
<evidence type="ECO:0008006" key="5">
    <source>
        <dbReference type="Google" id="ProtNLM"/>
    </source>
</evidence>
<evidence type="ECO:0000313" key="3">
    <source>
        <dbReference type="EMBL" id="KAK8842232.1"/>
    </source>
</evidence>
<proteinExistence type="predicted"/>
<feature type="domain" description="Myb-like" evidence="1">
    <location>
        <begin position="1"/>
        <end position="51"/>
    </location>
</feature>
<name>A0ABR2H8Z9_9EUKA</name>
<dbReference type="InterPro" id="IPR017930">
    <property type="entry name" value="Myb_dom"/>
</dbReference>
<accession>A0ABR2H8Z9</accession>
<dbReference type="InterPro" id="IPR050560">
    <property type="entry name" value="MYB_TF"/>
</dbReference>
<evidence type="ECO:0000259" key="1">
    <source>
        <dbReference type="PROSITE" id="PS50090"/>
    </source>
</evidence>
<organism evidence="3 4">
    <name type="scientific">Tritrichomonas musculus</name>
    <dbReference type="NCBI Taxonomy" id="1915356"/>
    <lineage>
        <taxon>Eukaryota</taxon>
        <taxon>Metamonada</taxon>
        <taxon>Parabasalia</taxon>
        <taxon>Tritrichomonadida</taxon>
        <taxon>Tritrichomonadidae</taxon>
        <taxon>Tritrichomonas</taxon>
    </lineage>
</organism>
<protein>
    <recommendedName>
        <fullName evidence="5">Myb-like DNA-binding domain containing protein</fullName>
    </recommendedName>
</protein>
<sequence length="242" mass="28657">MLKTKRRVFSQLEDQTIRDYVLEHGENWDEIAKLLSGRTAKQCHDRYENYLRDGLKSEPWSPEEDEILIRMYKEIGPKWVKMMKNLPGRSGNNIKNRWHKHLIKKEKYILNHQMNEIEENINLRYNALRIEPLNLKEKLQTSGSFLIEPIIGNSNQKNNMKPEDENQNNINPNIIVTKKIPLCPSSANNIDKKVDGWLPLPPVNFDLFDLVDITDKFLEEIFDEFNVKQDIGSYYDQFFSYV</sequence>
<reference evidence="3 4" key="1">
    <citation type="submission" date="2024-04" db="EMBL/GenBank/DDBJ databases">
        <title>Tritrichomonas musculus Genome.</title>
        <authorList>
            <person name="Alves-Ferreira E."/>
            <person name="Grigg M."/>
            <person name="Lorenzi H."/>
            <person name="Galac M."/>
        </authorList>
    </citation>
    <scope>NUCLEOTIDE SEQUENCE [LARGE SCALE GENOMIC DNA]</scope>
    <source>
        <strain evidence="3 4">EAF2021</strain>
    </source>
</reference>
<dbReference type="InterPro" id="IPR009057">
    <property type="entry name" value="Homeodomain-like_sf"/>
</dbReference>
<dbReference type="PROSITE" id="PS51294">
    <property type="entry name" value="HTH_MYB"/>
    <property type="match status" value="2"/>
</dbReference>
<evidence type="ECO:0000313" key="4">
    <source>
        <dbReference type="Proteomes" id="UP001470230"/>
    </source>
</evidence>
<dbReference type="Pfam" id="PF00249">
    <property type="entry name" value="Myb_DNA-binding"/>
    <property type="match status" value="2"/>
</dbReference>
<comment type="caution">
    <text evidence="3">The sequence shown here is derived from an EMBL/GenBank/DDBJ whole genome shotgun (WGS) entry which is preliminary data.</text>
</comment>
<evidence type="ECO:0000259" key="2">
    <source>
        <dbReference type="PROSITE" id="PS51294"/>
    </source>
</evidence>
<dbReference type="InterPro" id="IPR001005">
    <property type="entry name" value="SANT/Myb"/>
</dbReference>
<dbReference type="Proteomes" id="UP001470230">
    <property type="component" value="Unassembled WGS sequence"/>
</dbReference>
<gene>
    <name evidence="3" type="ORF">M9Y10_026465</name>
</gene>
<feature type="domain" description="HTH myb-type" evidence="2">
    <location>
        <begin position="52"/>
        <end position="106"/>
    </location>
</feature>
<dbReference type="Gene3D" id="1.10.10.60">
    <property type="entry name" value="Homeodomain-like"/>
    <property type="match status" value="2"/>
</dbReference>
<dbReference type="CDD" id="cd00167">
    <property type="entry name" value="SANT"/>
    <property type="match status" value="2"/>
</dbReference>
<dbReference type="SUPFAM" id="SSF46689">
    <property type="entry name" value="Homeodomain-like"/>
    <property type="match status" value="1"/>
</dbReference>
<dbReference type="PROSITE" id="PS50090">
    <property type="entry name" value="MYB_LIKE"/>
    <property type="match status" value="2"/>
</dbReference>
<dbReference type="PANTHER" id="PTHR45614">
    <property type="entry name" value="MYB PROTEIN-RELATED"/>
    <property type="match status" value="1"/>
</dbReference>
<dbReference type="EMBL" id="JAPFFF010000039">
    <property type="protein sequence ID" value="KAK8842232.1"/>
    <property type="molecule type" value="Genomic_DNA"/>
</dbReference>
<keyword evidence="4" id="KW-1185">Reference proteome</keyword>
<dbReference type="PANTHER" id="PTHR45614:SF69">
    <property type="entry name" value="CHROMOSOME UNDETERMINED SCAFFOLD_38, WHOLE GENOME SHOTGUN SEQUENCE"/>
    <property type="match status" value="1"/>
</dbReference>
<dbReference type="SMART" id="SM00717">
    <property type="entry name" value="SANT"/>
    <property type="match status" value="2"/>
</dbReference>